<dbReference type="FunFam" id="3.40.390.10:FF:000001">
    <property type="entry name" value="A disintegrin and metalloproteinase with thrombospondin motifs 1"/>
    <property type="match status" value="1"/>
</dbReference>
<evidence type="ECO:0000313" key="22">
    <source>
        <dbReference type="EMBL" id="CAH1253948.1"/>
    </source>
</evidence>
<proteinExistence type="predicted"/>
<evidence type="ECO:0000256" key="13">
    <source>
        <dbReference type="ARBA" id="ARBA00023157"/>
    </source>
</evidence>
<evidence type="ECO:0000256" key="14">
    <source>
        <dbReference type="ARBA" id="ARBA00023180"/>
    </source>
</evidence>
<dbReference type="InterPro" id="IPR000884">
    <property type="entry name" value="TSP1_rpt"/>
</dbReference>
<feature type="disulfide bond" evidence="17">
    <location>
        <begin position="480"/>
        <end position="503"/>
    </location>
</feature>
<dbReference type="CDD" id="cd04273">
    <property type="entry name" value="ZnMc_ADAMTS_like"/>
    <property type="match status" value="1"/>
</dbReference>
<evidence type="ECO:0000256" key="8">
    <source>
        <dbReference type="ARBA" id="ARBA00022737"/>
    </source>
</evidence>
<keyword evidence="23" id="KW-1185">Reference proteome</keyword>
<feature type="binding site" evidence="16 18">
    <location>
        <position position="383"/>
    </location>
    <ligand>
        <name>Zn(2+)</name>
        <dbReference type="ChEBI" id="CHEBI:29105"/>
        <note>catalytic</note>
    </ligand>
</feature>
<dbReference type="InterPro" id="IPR002870">
    <property type="entry name" value="Peptidase_M12B_N"/>
</dbReference>
<gene>
    <name evidence="22" type="primary">ADAMTS17</name>
    <name evidence="22" type="ORF">BLAG_LOCUS13540</name>
</gene>
<dbReference type="FunFam" id="2.20.100.10:FF:000001">
    <property type="entry name" value="semaphorin-5A isoform X1"/>
    <property type="match status" value="1"/>
</dbReference>
<dbReference type="InterPro" id="IPR024079">
    <property type="entry name" value="MetalloPept_cat_dom_sf"/>
</dbReference>
<name>A0A8J9ZG01_BRALA</name>
<keyword evidence="6 16" id="KW-0479">Metal-binding</keyword>
<dbReference type="GO" id="GO:0006508">
    <property type="term" value="P:proteolysis"/>
    <property type="evidence" value="ECO:0007669"/>
    <property type="project" value="UniProtKB-KW"/>
</dbReference>
<feature type="disulfide bond" evidence="17">
    <location>
        <begin position="469"/>
        <end position="495"/>
    </location>
</feature>
<evidence type="ECO:0000256" key="10">
    <source>
        <dbReference type="ARBA" id="ARBA00022833"/>
    </source>
</evidence>
<feature type="binding site" evidence="16">
    <location>
        <position position="223"/>
    </location>
    <ligand>
        <name>Ca(2+)</name>
        <dbReference type="ChEBI" id="CHEBI:29108"/>
        <label>1</label>
    </ligand>
</feature>
<evidence type="ECO:0000256" key="11">
    <source>
        <dbReference type="ARBA" id="ARBA00023049"/>
    </source>
</evidence>
<comment type="subcellular location">
    <subcellularLocation>
        <location evidence="1">Secreted</location>
        <location evidence="1">Extracellular space</location>
        <location evidence="1">Extracellular matrix</location>
    </subcellularLocation>
</comment>
<keyword evidence="12" id="KW-0865">Zymogen</keyword>
<dbReference type="GO" id="GO:0046872">
    <property type="term" value="F:metal ion binding"/>
    <property type="evidence" value="ECO:0007669"/>
    <property type="project" value="UniProtKB-KW"/>
</dbReference>
<evidence type="ECO:0000256" key="19">
    <source>
        <dbReference type="SAM" id="MobiDB-lite"/>
    </source>
</evidence>
<feature type="binding site" evidence="16">
    <location>
        <position position="445"/>
    </location>
    <ligand>
        <name>Ca(2+)</name>
        <dbReference type="ChEBI" id="CHEBI:29108"/>
        <label>1</label>
    </ligand>
</feature>
<feature type="chain" id="PRO_5035467471" evidence="20">
    <location>
        <begin position="29"/>
        <end position="1377"/>
    </location>
</feature>
<dbReference type="InterPro" id="IPR013273">
    <property type="entry name" value="ADAMTS/ADAMTS-like"/>
</dbReference>
<dbReference type="GO" id="GO:0004222">
    <property type="term" value="F:metalloendopeptidase activity"/>
    <property type="evidence" value="ECO:0007669"/>
    <property type="project" value="InterPro"/>
</dbReference>
<dbReference type="Pfam" id="PF01421">
    <property type="entry name" value="Reprolysin"/>
    <property type="match status" value="1"/>
</dbReference>
<keyword evidence="8" id="KW-0677">Repeat</keyword>
<evidence type="ECO:0000256" key="4">
    <source>
        <dbReference type="ARBA" id="ARBA00022670"/>
    </source>
</evidence>
<evidence type="ECO:0000256" key="7">
    <source>
        <dbReference type="ARBA" id="ARBA00022729"/>
    </source>
</evidence>
<feature type="signal peptide" evidence="20">
    <location>
        <begin position="1"/>
        <end position="28"/>
    </location>
</feature>
<keyword evidence="10 16" id="KW-0862">Zinc</keyword>
<evidence type="ECO:0000256" key="15">
    <source>
        <dbReference type="PIRSR" id="PIRSR613273-1"/>
    </source>
</evidence>
<feature type="active site" evidence="15 18">
    <location>
        <position position="380"/>
    </location>
</feature>
<dbReference type="SMART" id="SM00608">
    <property type="entry name" value="ACR"/>
    <property type="match status" value="1"/>
</dbReference>
<feature type="compositionally biased region" description="Basic and acidic residues" evidence="19">
    <location>
        <begin position="57"/>
        <end position="66"/>
    </location>
</feature>
<dbReference type="Proteomes" id="UP000838412">
    <property type="component" value="Chromosome 2"/>
</dbReference>
<feature type="domain" description="Peptidase M12B" evidence="21">
    <location>
        <begin position="220"/>
        <end position="447"/>
    </location>
</feature>
<evidence type="ECO:0000256" key="17">
    <source>
        <dbReference type="PIRSR" id="PIRSR613273-3"/>
    </source>
</evidence>
<comment type="cofactor">
    <cofactor evidence="16">
        <name>Zn(2+)</name>
        <dbReference type="ChEBI" id="CHEBI:29105"/>
    </cofactor>
    <text evidence="16">Binds 1 zinc ion per subunit.</text>
</comment>
<feature type="binding site" evidence="16">
    <location>
        <position position="442"/>
    </location>
    <ligand>
        <name>Ca(2+)</name>
        <dbReference type="ChEBI" id="CHEBI:29108"/>
        <label>1</label>
    </ligand>
</feature>
<dbReference type="Pfam" id="PF19030">
    <property type="entry name" value="TSP1_ADAMTS"/>
    <property type="match status" value="7"/>
</dbReference>
<dbReference type="Gene3D" id="2.20.100.10">
    <property type="entry name" value="Thrombospondin type-1 (TSP1) repeat"/>
    <property type="match status" value="7"/>
</dbReference>
<keyword evidence="11" id="KW-0482">Metalloprotease</keyword>
<feature type="binding site" evidence="16 18">
    <location>
        <position position="379"/>
    </location>
    <ligand>
        <name>Zn(2+)</name>
        <dbReference type="ChEBI" id="CHEBI:29105"/>
        <note>catalytic</note>
    </ligand>
</feature>
<organism evidence="22 23">
    <name type="scientific">Branchiostoma lanceolatum</name>
    <name type="common">Common lancelet</name>
    <name type="synonym">Amphioxus lanceolatum</name>
    <dbReference type="NCBI Taxonomy" id="7740"/>
    <lineage>
        <taxon>Eukaryota</taxon>
        <taxon>Metazoa</taxon>
        <taxon>Chordata</taxon>
        <taxon>Cephalochordata</taxon>
        <taxon>Leptocardii</taxon>
        <taxon>Amphioxiformes</taxon>
        <taxon>Branchiostomatidae</taxon>
        <taxon>Branchiostoma</taxon>
    </lineage>
</organism>
<evidence type="ECO:0000256" key="12">
    <source>
        <dbReference type="ARBA" id="ARBA00023145"/>
    </source>
</evidence>
<feature type="disulfide bond" evidence="17">
    <location>
        <begin position="357"/>
        <end position="442"/>
    </location>
</feature>
<dbReference type="InterPro" id="IPR001590">
    <property type="entry name" value="Peptidase_M12B"/>
</dbReference>
<dbReference type="InterPro" id="IPR036383">
    <property type="entry name" value="TSP1_rpt_sf"/>
</dbReference>
<dbReference type="Pfam" id="PF01562">
    <property type="entry name" value="Pep_M12B_propep"/>
    <property type="match status" value="1"/>
</dbReference>
<evidence type="ECO:0000256" key="20">
    <source>
        <dbReference type="SAM" id="SignalP"/>
    </source>
</evidence>
<accession>A0A8J9ZG01</accession>
<dbReference type="InterPro" id="IPR006586">
    <property type="entry name" value="ADAM_Cys-rich"/>
</dbReference>
<keyword evidence="3" id="KW-0272">Extracellular matrix</keyword>
<feature type="binding site" evidence="16">
    <location>
        <position position="445"/>
    </location>
    <ligand>
        <name>Ca(2+)</name>
        <dbReference type="ChEBI" id="CHEBI:29108"/>
        <label>2</label>
    </ligand>
</feature>
<evidence type="ECO:0000256" key="18">
    <source>
        <dbReference type="PROSITE-ProRule" id="PRU00276"/>
    </source>
</evidence>
<dbReference type="InterPro" id="IPR045371">
    <property type="entry name" value="ADAMTS_CR_3"/>
</dbReference>
<feature type="compositionally biased region" description="Basic and acidic residues" evidence="19">
    <location>
        <begin position="195"/>
        <end position="205"/>
    </location>
</feature>
<dbReference type="PROSITE" id="PS50215">
    <property type="entry name" value="ADAM_MEPRO"/>
    <property type="match status" value="1"/>
</dbReference>
<dbReference type="GO" id="GO:0030198">
    <property type="term" value="P:extracellular matrix organization"/>
    <property type="evidence" value="ECO:0007669"/>
    <property type="project" value="InterPro"/>
</dbReference>
<dbReference type="OrthoDB" id="412680at2759"/>
<evidence type="ECO:0000313" key="23">
    <source>
        <dbReference type="Proteomes" id="UP000838412"/>
    </source>
</evidence>
<feature type="binding site" evidence="16">
    <location>
        <position position="327"/>
    </location>
    <ligand>
        <name>Ca(2+)</name>
        <dbReference type="ChEBI" id="CHEBI:29108"/>
        <label>1</label>
    </ligand>
</feature>
<keyword evidence="2" id="KW-0964">Secreted</keyword>
<dbReference type="InterPro" id="IPR010294">
    <property type="entry name" value="ADAMTS_spacer1"/>
</dbReference>
<feature type="disulfide bond" evidence="17">
    <location>
        <begin position="296"/>
        <end position="363"/>
    </location>
</feature>
<keyword evidence="14" id="KW-0325">Glycoprotein</keyword>
<dbReference type="Gene3D" id="3.40.1620.60">
    <property type="match status" value="2"/>
</dbReference>
<feature type="binding site" evidence="16 18">
    <location>
        <position position="389"/>
    </location>
    <ligand>
        <name>Zn(2+)</name>
        <dbReference type="ChEBI" id="CHEBI:29105"/>
        <note>catalytic</note>
    </ligand>
</feature>
<evidence type="ECO:0000256" key="3">
    <source>
        <dbReference type="ARBA" id="ARBA00022530"/>
    </source>
</evidence>
<dbReference type="SUPFAM" id="SSF82895">
    <property type="entry name" value="TSP-1 type 1 repeat"/>
    <property type="match status" value="8"/>
</dbReference>
<dbReference type="Pfam" id="PF17771">
    <property type="entry name" value="ADAMTS_CR_2"/>
    <property type="match status" value="1"/>
</dbReference>
<keyword evidence="9" id="KW-0378">Hydrolase</keyword>
<dbReference type="PANTHER" id="PTHR13723:SF318">
    <property type="entry name" value="PEPTIDASE M12B DOMAIN-CONTAINING PROTEIN"/>
    <property type="match status" value="1"/>
</dbReference>
<feature type="region of interest" description="Disordered" evidence="19">
    <location>
        <begin position="46"/>
        <end position="66"/>
    </location>
</feature>
<dbReference type="SMART" id="SM00209">
    <property type="entry name" value="TSP1"/>
    <property type="match status" value="10"/>
</dbReference>
<dbReference type="PROSITE" id="PS50092">
    <property type="entry name" value="TSP1"/>
    <property type="match status" value="8"/>
</dbReference>
<feature type="disulfide bond" evidence="17">
    <location>
        <begin position="551"/>
        <end position="589"/>
    </location>
</feature>
<evidence type="ECO:0000256" key="5">
    <source>
        <dbReference type="ARBA" id="ARBA00022685"/>
    </source>
</evidence>
<keyword evidence="13 17" id="KW-1015">Disulfide bond</keyword>
<dbReference type="FunFam" id="2.60.120.830:FF:000001">
    <property type="entry name" value="A disintegrin and metalloproteinase with thrombospondin motifs 1"/>
    <property type="match status" value="1"/>
</dbReference>
<keyword evidence="16" id="KW-0106">Calcium</keyword>
<feature type="disulfide bond" evidence="17">
    <location>
        <begin position="396"/>
        <end position="426"/>
    </location>
</feature>
<feature type="disulfide bond" evidence="17">
    <location>
        <begin position="562"/>
        <end position="574"/>
    </location>
</feature>
<keyword evidence="4" id="KW-0645">Protease</keyword>
<dbReference type="FunFam" id="2.20.100.10:FF:000005">
    <property type="entry name" value="ADAM metallopeptidase with thrombospondin type 1 motif 9"/>
    <property type="match status" value="1"/>
</dbReference>
<dbReference type="EMBL" id="OV696687">
    <property type="protein sequence ID" value="CAH1253948.1"/>
    <property type="molecule type" value="Genomic_DNA"/>
</dbReference>
<evidence type="ECO:0000256" key="1">
    <source>
        <dbReference type="ARBA" id="ARBA00004498"/>
    </source>
</evidence>
<dbReference type="Pfam" id="PF00090">
    <property type="entry name" value="TSP_1"/>
    <property type="match status" value="2"/>
</dbReference>
<keyword evidence="7 20" id="KW-0732">Signal</keyword>
<dbReference type="Pfam" id="PF19236">
    <property type="entry name" value="ADAMTS_CR_3"/>
    <property type="match status" value="1"/>
</dbReference>
<dbReference type="Pfam" id="PF05986">
    <property type="entry name" value="ADAMTS_spacer1"/>
    <property type="match status" value="1"/>
</dbReference>
<evidence type="ECO:0000256" key="6">
    <source>
        <dbReference type="ARBA" id="ARBA00022723"/>
    </source>
</evidence>
<dbReference type="Gene3D" id="2.60.120.830">
    <property type="match status" value="1"/>
</dbReference>
<feature type="region of interest" description="Disordered" evidence="19">
    <location>
        <begin position="179"/>
        <end position="214"/>
    </location>
</feature>
<comment type="caution">
    <text evidence="18">Lacks conserved residue(s) required for the propagation of feature annotation.</text>
</comment>
<feature type="disulfide bond" evidence="17">
    <location>
        <begin position="490"/>
        <end position="522"/>
    </location>
</feature>
<reference evidence="22" key="1">
    <citation type="submission" date="2022-01" db="EMBL/GenBank/DDBJ databases">
        <authorList>
            <person name="Braso-Vives M."/>
        </authorList>
    </citation>
    <scope>NUCLEOTIDE SEQUENCE</scope>
</reference>
<dbReference type="Gene3D" id="3.40.390.10">
    <property type="entry name" value="Collagenase (Catalytic Domain)"/>
    <property type="match status" value="1"/>
</dbReference>
<feature type="binding site" evidence="16">
    <location>
        <position position="223"/>
    </location>
    <ligand>
        <name>Ca(2+)</name>
        <dbReference type="ChEBI" id="CHEBI:29108"/>
        <label>2</label>
    </ligand>
</feature>
<feature type="binding site" description="in inhibited form" evidence="16">
    <location>
        <position position="187"/>
    </location>
    <ligand>
        <name>Zn(2+)</name>
        <dbReference type="ChEBI" id="CHEBI:29105"/>
        <note>catalytic</note>
    </ligand>
</feature>
<keyword evidence="5" id="KW-0165">Cleavage on pair of basic residues</keyword>
<dbReference type="PRINTS" id="PR01857">
    <property type="entry name" value="ADAMTSFAMILY"/>
</dbReference>
<dbReference type="PANTHER" id="PTHR13723">
    <property type="entry name" value="ADAMTS A DISINTEGRIN AND METALLOPROTEASE WITH THROMBOSPONDIN MOTIFS PROTEASE"/>
    <property type="match status" value="1"/>
</dbReference>
<evidence type="ECO:0000256" key="9">
    <source>
        <dbReference type="ARBA" id="ARBA00022801"/>
    </source>
</evidence>
<sequence length="1377" mass="153862">MAAVQQQPVPRVLALLLAGLFFLALASGTRHNIQVVFPRRVQREQTGSPWRGARGRVARDAEGTSDDPHQEDFVFYRMDAFGKTLLLRLTPNKEFLSRSFQTVTLGGDGRVVDLSGSTGACFYSGTVESFERSSVVLSTCSGLMGLIKVNNEQMLIEPLSQRRRYFRGRPHRIYRRELPEDSATPFCGTEPEDDKESKSDDEGSRQTKRSAVNNIDARQRTVEALVVLDKTIVKHHGRALVKTYALTVMSMVNSVISLPSIGHNINIAVTKLVILEEDQVGLKLAHHADSALHNFCQWQREKLPYVSAVDTDTNEVIGHRDRPSRHDAAILLTRKDICKDRDEPCGTLGMAFISGLCDPNRMCSVNEDNGLTLAFTVAHELGHNLGMNHDGMENRCVTRPESSIQYIMSSSWLRRTGKVNLQWSRCSRSKVEEFLRSKQSQCLLDTKRGANLQYTEELPGELYTAGQQCVFIFGKNASVCPYPEKMNRLCESLWCIEPGKDECVTKEFAAVDGTECGNDKWCKGGRCEYNKDPVHGGWGNWTGWSGCSRTCGMGVRFAARKCDNPFPEYGGDSCGGDRVKYEVCNTQPCPEGSPSFRSEQCAAYRQQHARANKTKSSLWFPVYNEESPCSLLCRAVSGRRRTVWTLSDRVIDGTPCSPGKRALCVDGQCKRVGCDDVIGSDAEEDRCGVCRGNGTTCNLVRGMYQHHDGTGYEEIVVIPKGARRIRVMEARPMRSYLAMKDSATKRYVNGGRRIELPKTFKMAGTNVKYTRKNLWETFTAEGPTNNSLQFLILQQDPVVGVVFEYTVDLENASNEESPTVNNYKITNDLDSFSEDVPTYGWIPDGWEDCDAVCGGGIRRGRNRCMQLLIKNRSLTFVEDEPCRDLPRPHQKEETCNKAPCETKWRTAGWLPCSVTCGEGTHRRVVACTQQLSNGTLRATLPDNCEGTRPPSEKPCRLKSCPLVASSWKLSSWGECSVTCGGGIQSRLVRCVGRASDGSERYVGEAQCQEKKPAVTKECSNRSCDDLYEWRTDAWSPCSASCGPGVQLRNASCVDPLENETDPTVPEQLCFAPEPDIIRNCTYGDCPIKKWEVSAWAGCSTSCGQGMQSRDVTCMTSYTNGTVLTGDELCDPPKPPPVRSCGFEPCPLSESWEATPWHACSVTCGQGIRSRRVRCKVTYPNGTMLYAPDVRCNDTEKLRTLKPCFGMECAAKPIEIVWSKCSSKCGPGERTRRVKCHQDDALCNVKYRSVRKVACYGSRCNGVWKTGPWSKCSVTCGYGLQHRSIRCKTDRTDKTWYHNCNKHDRPDSTRSCSAGSCVNAFDLYVYPLQPPNVKEPRRCNRDRANPRICRVVKTRGRLCRHTHWAKNCCRTCGYYEVV</sequence>
<dbReference type="InterPro" id="IPR050439">
    <property type="entry name" value="ADAMTS_ADAMTS-like"/>
</dbReference>
<dbReference type="InterPro" id="IPR041645">
    <property type="entry name" value="ADAMTS_CR_2"/>
</dbReference>
<evidence type="ECO:0000256" key="16">
    <source>
        <dbReference type="PIRSR" id="PIRSR613273-2"/>
    </source>
</evidence>
<feature type="disulfide bond" evidence="17">
    <location>
        <begin position="516"/>
        <end position="527"/>
    </location>
</feature>
<evidence type="ECO:0000259" key="21">
    <source>
        <dbReference type="PROSITE" id="PS50215"/>
    </source>
</evidence>
<feature type="disulfide bond" evidence="17">
    <location>
        <begin position="338"/>
        <end position="345"/>
    </location>
</feature>
<feature type="disulfide bond" evidence="17">
    <location>
        <begin position="547"/>
        <end position="584"/>
    </location>
</feature>
<protein>
    <submittedName>
        <fullName evidence="22">ADAMTS17 protein</fullName>
    </submittedName>
</protein>
<dbReference type="SUPFAM" id="SSF55486">
    <property type="entry name" value="Metalloproteases ('zincins'), catalytic domain"/>
    <property type="match status" value="1"/>
</dbReference>
<evidence type="ECO:0000256" key="2">
    <source>
        <dbReference type="ARBA" id="ARBA00022525"/>
    </source>
</evidence>
<dbReference type="GO" id="GO:0031012">
    <property type="term" value="C:extracellular matrix"/>
    <property type="evidence" value="ECO:0007669"/>
    <property type="project" value="TreeGrafter"/>
</dbReference>